<sequence length="1268" mass="143808">MTFPNHNDAFSLAEAYIKSEDYGYGAHESDPEYREDNSHDVLKKCLHHLGLAKNYAPQWLPRDAFREFYQNWKDGIVESFGVDPQSIKPVFLRNDDQEIHIAVSVRTPSGVVTDNDQLLGYIRFQSKPGCLELTNFKAKLERKHLDLGETTKRNNNALAGGHGEGFKLAALVMRRNGHSVRFETNSFCWNFSFRGARPRLCCLLGKPPPKLMQEQRAEYTRQRAAGHSQRGLTSYIWEDMTVKIGKSRDREGAQKVTEQDFREWMKVSIDLDPPAENKIVRTWLGDLILDPRFRGRIYLHGLLVAEFTGHAPGGKDYRFGYNFHRGSINRDRQRMADDHEEAETLASIWGLAMLKEGDPVVDSYIQLFAEDEESPDIAQADKYASRLTAQSICRRLKVSHPQTFFYSERGASEQNATTDEDIISKELKKQPFKLRKKLWQIIRQDPPLMRTPLEERNRLFERSQRVEPCQDIFAINICRSLKGSFALDPRLSNVRIEFVDGADTAIDLLYTVGQNLLQIHEKWLHVSRVHQPSSCEFFKVAGEQMTCDRAFFCDHVVQDLLEVAFEEVRVPLGLAPENAACLRRNAVEYLRKMPRAIEVRALGAEKKLEVRWTANESGAFVERYGANIHYWVTLHKESSCGWKRTEVLNDIDTNQGSVKLGQASNHCDCPTRTVSRAQSQVIFDGLSTDELYFPMVSRAENPSFFGLAPVAVLSASPADQVLDADQESSPNSETVENDSDSNEDFRVRVPATNVPARTKIVSDRTKLRKDEEAWLEWHQGHHPSTLSRFFSTPPQALQANGVTIPALHSEDLNHTFERDCYFWIDLGGGEGGSQIIFVHKIFQTHNQSGESYSLLVTRYFALNSIFPPERLQTTGKPAANNRELILHFCDFDKMRTSQDAEIILLDDIIAFARRVGTIPGNSISHVFKHIPETDSEEYFCRFGFCNTVAEGGVTSITPLASHLLLHHKDLWQRPSFHSNATPLAFELTPSVLGVSEGFSKEGFKIQAAFGLDEMKHNTWMIRHNVAQSFDGAILNILKDFDSEKLVPIQLPGRASPKVLLFASEHSCFRLDPQNRQMPTLRQFLKPLDAIDEAVVSLKPDFVVMLLPPAVRHPSAIARFSKTLLGLLQMRFSVHLTLLRLKNYGLPQERSILAIVASPFCAPLPWKFDRYADEPATIGGLIVDLAFKNPRMENKSNTGFVCLHPNAGGPRGEMSRLDHVYNHYTGIRVGPGAESISMDGDTIFTFFNDRKEWAHPGKFSFRPEFPPTI</sequence>
<dbReference type="eggNOG" id="ENOG502SKW0">
    <property type="taxonomic scope" value="Eukaryota"/>
</dbReference>
<organism evidence="2 3">
    <name type="scientific">Cladophialophora psammophila CBS 110553</name>
    <dbReference type="NCBI Taxonomy" id="1182543"/>
    <lineage>
        <taxon>Eukaryota</taxon>
        <taxon>Fungi</taxon>
        <taxon>Dikarya</taxon>
        <taxon>Ascomycota</taxon>
        <taxon>Pezizomycotina</taxon>
        <taxon>Eurotiomycetes</taxon>
        <taxon>Chaetothyriomycetidae</taxon>
        <taxon>Chaetothyriales</taxon>
        <taxon>Herpotrichiellaceae</taxon>
        <taxon>Cladophialophora</taxon>
    </lineage>
</organism>
<protein>
    <submittedName>
        <fullName evidence="2">Uncharacterized protein</fullName>
    </submittedName>
</protein>
<gene>
    <name evidence="2" type="ORF">A1O5_12122</name>
</gene>
<evidence type="ECO:0000256" key="1">
    <source>
        <dbReference type="SAM" id="MobiDB-lite"/>
    </source>
</evidence>
<dbReference type="RefSeq" id="XP_007750881.1">
    <property type="nucleotide sequence ID" value="XM_007752691.1"/>
</dbReference>
<feature type="region of interest" description="Disordered" evidence="1">
    <location>
        <begin position="722"/>
        <end position="744"/>
    </location>
</feature>
<dbReference type="AlphaFoldDB" id="W9VUU5"/>
<reference evidence="2 3" key="1">
    <citation type="submission" date="2013-03" db="EMBL/GenBank/DDBJ databases">
        <title>The Genome Sequence of Cladophialophora psammophila CBS 110553.</title>
        <authorList>
            <consortium name="The Broad Institute Genomics Platform"/>
            <person name="Cuomo C."/>
            <person name="de Hoog S."/>
            <person name="Gorbushina A."/>
            <person name="Walker B."/>
            <person name="Young S.K."/>
            <person name="Zeng Q."/>
            <person name="Gargeya S."/>
            <person name="Fitzgerald M."/>
            <person name="Haas B."/>
            <person name="Abouelleil A."/>
            <person name="Allen A.W."/>
            <person name="Alvarado L."/>
            <person name="Arachchi H.M."/>
            <person name="Berlin A.M."/>
            <person name="Chapman S.B."/>
            <person name="Gainer-Dewar J."/>
            <person name="Goldberg J."/>
            <person name="Griggs A."/>
            <person name="Gujja S."/>
            <person name="Hansen M."/>
            <person name="Howarth C."/>
            <person name="Imamovic A."/>
            <person name="Ireland A."/>
            <person name="Larimer J."/>
            <person name="McCowan C."/>
            <person name="Murphy C."/>
            <person name="Pearson M."/>
            <person name="Poon T.W."/>
            <person name="Priest M."/>
            <person name="Roberts A."/>
            <person name="Saif S."/>
            <person name="Shea T."/>
            <person name="Sisk P."/>
            <person name="Sykes S."/>
            <person name="Wortman J."/>
            <person name="Nusbaum C."/>
            <person name="Birren B."/>
        </authorList>
    </citation>
    <scope>NUCLEOTIDE SEQUENCE [LARGE SCALE GENOMIC DNA]</scope>
    <source>
        <strain evidence="2 3">CBS 110553</strain>
    </source>
</reference>
<dbReference type="Proteomes" id="UP000019471">
    <property type="component" value="Unassembled WGS sequence"/>
</dbReference>
<dbReference type="HOGENOM" id="CLU_258984_0_0_1"/>
<keyword evidence="3" id="KW-1185">Reference proteome</keyword>
<comment type="caution">
    <text evidence="2">The sequence shown here is derived from an EMBL/GenBank/DDBJ whole genome shotgun (WGS) entry which is preliminary data.</text>
</comment>
<dbReference type="GeneID" id="19196808"/>
<evidence type="ECO:0000313" key="3">
    <source>
        <dbReference type="Proteomes" id="UP000019471"/>
    </source>
</evidence>
<proteinExistence type="predicted"/>
<dbReference type="OrthoDB" id="5376140at2759"/>
<dbReference type="EMBL" id="AMGX01000031">
    <property type="protein sequence ID" value="EXJ59497.1"/>
    <property type="molecule type" value="Genomic_DNA"/>
</dbReference>
<evidence type="ECO:0000313" key="2">
    <source>
        <dbReference type="EMBL" id="EXJ59497.1"/>
    </source>
</evidence>
<name>W9VUU5_9EURO</name>
<accession>W9VUU5</accession>